<organism evidence="1 2">
    <name type="scientific">Prauserella muralis</name>
    <dbReference type="NCBI Taxonomy" id="588067"/>
    <lineage>
        <taxon>Bacteria</taxon>
        <taxon>Bacillati</taxon>
        <taxon>Actinomycetota</taxon>
        <taxon>Actinomycetes</taxon>
        <taxon>Pseudonocardiales</taxon>
        <taxon>Pseudonocardiaceae</taxon>
        <taxon>Prauserella</taxon>
    </lineage>
</organism>
<accession>A0A2V4AQM8</accession>
<dbReference type="PANTHER" id="PTHR36221">
    <property type="entry name" value="DUF742 DOMAIN-CONTAINING PROTEIN"/>
    <property type="match status" value="1"/>
</dbReference>
<dbReference type="PANTHER" id="PTHR36221:SF1">
    <property type="entry name" value="DUF742 DOMAIN-CONTAINING PROTEIN"/>
    <property type="match status" value="1"/>
</dbReference>
<dbReference type="InterPro" id="IPR007995">
    <property type="entry name" value="DUF742"/>
</dbReference>
<evidence type="ECO:0008006" key="3">
    <source>
        <dbReference type="Google" id="ProtNLM"/>
    </source>
</evidence>
<dbReference type="EMBL" id="MASW01000005">
    <property type="protein sequence ID" value="PXY23010.1"/>
    <property type="molecule type" value="Genomic_DNA"/>
</dbReference>
<sequence>MVRPYIRTGGRTRPTQRLGVETLISAHRHVRLDTPRLTADHRLIWLTCQTPQSTAELAARLGLPIGAARVLIADLVDLGAVRVHENRLTAEHRPPLELMIRVRDRLHDLV</sequence>
<name>A0A2V4AQM8_9PSEU</name>
<proteinExistence type="predicted"/>
<keyword evidence="2" id="KW-1185">Reference proteome</keyword>
<dbReference type="AlphaFoldDB" id="A0A2V4AQM8"/>
<evidence type="ECO:0000313" key="2">
    <source>
        <dbReference type="Proteomes" id="UP000249915"/>
    </source>
</evidence>
<protein>
    <recommendedName>
        <fullName evidence="3">DUF742 domain-containing protein</fullName>
    </recommendedName>
</protein>
<gene>
    <name evidence="1" type="ORF">BAY60_24100</name>
</gene>
<reference evidence="1 2" key="1">
    <citation type="submission" date="2016-07" db="EMBL/GenBank/DDBJ databases">
        <title>Draft genome sequence of Prauserella muralis DSM 45305, isolated from a mould-covered wall in an indoor environment.</title>
        <authorList>
            <person name="Ruckert C."/>
            <person name="Albersmeier A."/>
            <person name="Jiang C.-L."/>
            <person name="Jiang Y."/>
            <person name="Kalinowski J."/>
            <person name="Schneider O."/>
            <person name="Winkler A."/>
            <person name="Zotchev S.B."/>
        </authorList>
    </citation>
    <scope>NUCLEOTIDE SEQUENCE [LARGE SCALE GENOMIC DNA]</scope>
    <source>
        <strain evidence="1 2">DSM 45305</strain>
    </source>
</reference>
<evidence type="ECO:0000313" key="1">
    <source>
        <dbReference type="EMBL" id="PXY23010.1"/>
    </source>
</evidence>
<dbReference type="Proteomes" id="UP000249915">
    <property type="component" value="Unassembled WGS sequence"/>
</dbReference>
<comment type="caution">
    <text evidence="1">The sequence shown here is derived from an EMBL/GenBank/DDBJ whole genome shotgun (WGS) entry which is preliminary data.</text>
</comment>
<dbReference type="Pfam" id="PF05331">
    <property type="entry name" value="DUF742"/>
    <property type="match status" value="1"/>
</dbReference>